<organism evidence="2 3">
    <name type="scientific">Bradyrhizobium ivorense</name>
    <dbReference type="NCBI Taxonomy" id="2511166"/>
    <lineage>
        <taxon>Bacteria</taxon>
        <taxon>Pseudomonadati</taxon>
        <taxon>Pseudomonadota</taxon>
        <taxon>Alphaproteobacteria</taxon>
        <taxon>Hyphomicrobiales</taxon>
        <taxon>Nitrobacteraceae</taxon>
        <taxon>Bradyrhizobium</taxon>
    </lineage>
</organism>
<dbReference type="GO" id="GO:0008410">
    <property type="term" value="F:CoA-transferase activity"/>
    <property type="evidence" value="ECO:0007669"/>
    <property type="project" value="TreeGrafter"/>
</dbReference>
<sequence>MTLPLAGIRILDLSNVLAGPFCGYQLARLGAEVIKIENPKGGDLARRLGADPAMAKNLMGLSFVAVNADKQSVAIDFKADEGKEIFLRLVETADVVLENFRPKVMERLGLGYEVLAKRNPRIVYCAISGFGQDGPWAGRPAYDQIVQGLSGVMSVTGDAESAPLRTGFPIADTIAGLTASFAIAAALVEQRQTGRGRQIDVSLLESTLAAMGWVVSNHLNGNVDPQPIGNENFTAAPSGTFATGCGPLNIAANEQKQFEALCDIVGRPELKTDPLFRERQSRKDYRVALKRELEAALAAKSAAEWETLFNAKGVPAGCVLSVPQVLNEAQITGRKFVESLNATVTGGQTMRVTRPGFRLESDYPEPLPPPSLGQHTEKWLRRLGFAEGEIEALGARGVVAFDNRPTVKETVKMPDLKARAETSST</sequence>
<dbReference type="Gene3D" id="3.30.1540.10">
    <property type="entry name" value="formyl-coa transferase, domain 3"/>
    <property type="match status" value="1"/>
</dbReference>
<dbReference type="SUPFAM" id="SSF89796">
    <property type="entry name" value="CoA-transferase family III (CaiB/BaiF)"/>
    <property type="match status" value="1"/>
</dbReference>
<dbReference type="Proteomes" id="UP000328092">
    <property type="component" value="Unassembled WGS sequence"/>
</dbReference>
<name>A0A508TRY7_9BRAD</name>
<evidence type="ECO:0000313" key="2">
    <source>
        <dbReference type="EMBL" id="VIO76964.1"/>
    </source>
</evidence>
<dbReference type="InterPro" id="IPR044855">
    <property type="entry name" value="CoA-Trfase_III_dom3_sf"/>
</dbReference>
<dbReference type="PANTHER" id="PTHR48207">
    <property type="entry name" value="SUCCINATE--HYDROXYMETHYLGLUTARATE COA-TRANSFERASE"/>
    <property type="match status" value="1"/>
</dbReference>
<reference evidence="2" key="1">
    <citation type="submission" date="2019-02" db="EMBL/GenBank/DDBJ databases">
        <authorList>
            <person name="Pothier F.J."/>
        </authorList>
    </citation>
    <scope>NUCLEOTIDE SEQUENCE</scope>
    <source>
        <strain evidence="2">CI-1B</strain>
    </source>
</reference>
<accession>A0A508TRY7</accession>
<comment type="caution">
    <text evidence="2">The sequence shown here is derived from an EMBL/GenBank/DDBJ whole genome shotgun (WGS) entry which is preliminary data.</text>
</comment>
<dbReference type="InterPro" id="IPR050483">
    <property type="entry name" value="CoA-transferase_III_domain"/>
</dbReference>
<protein>
    <submittedName>
        <fullName evidence="2">Acetyl-CoA:oxalate CoA-transferase</fullName>
        <ecNumber evidence="2">2.8.3.19</ecNumber>
    </submittedName>
</protein>
<evidence type="ECO:0000256" key="1">
    <source>
        <dbReference type="ARBA" id="ARBA00022679"/>
    </source>
</evidence>
<dbReference type="AlphaFoldDB" id="A0A508TRY7"/>
<dbReference type="OrthoDB" id="9806585at2"/>
<keyword evidence="3" id="KW-1185">Reference proteome</keyword>
<dbReference type="Pfam" id="PF02515">
    <property type="entry name" value="CoA_transf_3"/>
    <property type="match status" value="1"/>
</dbReference>
<dbReference type="InterPro" id="IPR023606">
    <property type="entry name" value="CoA-Trfase_III_dom_1_sf"/>
</dbReference>
<gene>
    <name evidence="2" type="primary">uctC_10</name>
    <name evidence="2" type="ORF">CI1B_68300</name>
</gene>
<dbReference type="EMBL" id="CAADFC020000028">
    <property type="protein sequence ID" value="VIO76964.1"/>
    <property type="molecule type" value="Genomic_DNA"/>
</dbReference>
<proteinExistence type="predicted"/>
<evidence type="ECO:0000313" key="3">
    <source>
        <dbReference type="Proteomes" id="UP000328092"/>
    </source>
</evidence>
<dbReference type="Gene3D" id="3.40.50.10540">
    <property type="entry name" value="Crotonobetainyl-coa:carnitine coa-transferase, domain 1"/>
    <property type="match status" value="1"/>
</dbReference>
<dbReference type="InterPro" id="IPR003673">
    <property type="entry name" value="CoA-Trfase_fam_III"/>
</dbReference>
<dbReference type="PANTHER" id="PTHR48207:SF3">
    <property type="entry name" value="SUCCINATE--HYDROXYMETHYLGLUTARATE COA-TRANSFERASE"/>
    <property type="match status" value="1"/>
</dbReference>
<dbReference type="EC" id="2.8.3.19" evidence="2"/>
<dbReference type="RefSeq" id="WP_139863406.1">
    <property type="nucleotide sequence ID" value="NZ_CAADFC020000028.1"/>
</dbReference>
<keyword evidence="1 2" id="KW-0808">Transferase</keyword>